<protein>
    <submittedName>
        <fullName evidence="1">Baseplate assembly protein</fullName>
    </submittedName>
</protein>
<dbReference type="NCBIfam" id="TIGR02243">
    <property type="entry name" value="putative baseplate assembly protein"/>
    <property type="match status" value="1"/>
</dbReference>
<organism evidence="1 2">
    <name type="scientific">Microvirga arabica</name>
    <dbReference type="NCBI Taxonomy" id="1128671"/>
    <lineage>
        <taxon>Bacteria</taxon>
        <taxon>Pseudomonadati</taxon>
        <taxon>Pseudomonadota</taxon>
        <taxon>Alphaproteobacteria</taxon>
        <taxon>Hyphomicrobiales</taxon>
        <taxon>Methylobacteriaceae</taxon>
        <taxon>Microvirga</taxon>
    </lineage>
</organism>
<proteinExistence type="predicted"/>
<evidence type="ECO:0000313" key="1">
    <source>
        <dbReference type="EMBL" id="MFC1457162.1"/>
    </source>
</evidence>
<dbReference type="Proteomes" id="UP001593940">
    <property type="component" value="Unassembled WGS sequence"/>
</dbReference>
<name>A0ABV6Y7B6_9HYPH</name>
<comment type="caution">
    <text evidence="1">The sequence shown here is derived from an EMBL/GenBank/DDBJ whole genome shotgun (WGS) entry which is preliminary data.</text>
</comment>
<gene>
    <name evidence="1" type="ORF">ACETIH_10610</name>
</gene>
<dbReference type="EMBL" id="JBHOMY010000026">
    <property type="protein sequence ID" value="MFC1457162.1"/>
    <property type="molecule type" value="Genomic_DNA"/>
</dbReference>
<dbReference type="InterPro" id="IPR011749">
    <property type="entry name" value="CHP02243"/>
</dbReference>
<dbReference type="RefSeq" id="WP_377029670.1">
    <property type="nucleotide sequence ID" value="NZ_JBHOMY010000026.1"/>
</dbReference>
<evidence type="ECO:0000313" key="2">
    <source>
        <dbReference type="Proteomes" id="UP001593940"/>
    </source>
</evidence>
<keyword evidence="2" id="KW-1185">Reference proteome</keyword>
<sequence length="843" mass="91470">MIYHCCDERRRRTVREHPVLNGIDYIEVLDADAVPLGSPRQRTLLVRFVKAAPALTVESFEITGGERIADVRIEWATRANAPDPLVTTPLEQSFLVALPNPEEVIALRTSSSGDYSTYTLHLVAAAGAIVPPANIDPLLARVDFSFKVECPSDYDCTPNDLCPEPAEETPQISYLAKDYASFRRLMLDRMAQTLPQWSERNAADLGIALVEVLAYVGDRLSYAQDAVATEAYLGTARRRTSVRRHARLVDYAMHDGANARAWVQVRVAGAAPVPLVRAETKFLTKVAGAEPIVPPPAADPLFERLLLQRPLVFEPCEDKQLFALHNEMFFHEWGEGECCLPKGATRATFNGDFPDLAVGDVLVFEEILGPHTGRTADADLHKRCAVRLVQVAAGLEDPLTNPPTPITEIRWAEEDALPFALCLSARTGREFGERIVGPVSRALGNIVLADHGLTRTGVAIGTVPEAHLFLATDSGRCMPAEREAVPPRFAPMLAEGPLTQADDPPAPEIPASAVLVQALSAVRPQIALDSTLPGGGGERWIARRELLNSDAAAAHFVVEVEADGRARLRYGDDRHGKRPASGTAFEAGYRVGNGPVGNIGADSLAHVVTGLGEIVGVRNPMPARGGREPESVAQACVAAPQAFRVQERAVTPEDYAAIALRHPGVQRAAATFRWNGHGHTVFVTVDRFGARPITEEFEVELLAFLEPFRMAGYDLEIDAPHYVSLEIELLVCAKPGYFRSEVKGAVLQVLDDGVLPDGELGVFHPDRLTFDQDVYLSTIVAQVQAIDGVESVTPVVFRRQGQPDPAPLESGVLPIGRLEIPRLANDPNFPERGKLTVTMGGGK</sequence>
<reference evidence="1 2" key="1">
    <citation type="submission" date="2024-09" db="EMBL/GenBank/DDBJ databases">
        <title>Nodulacao em especies de Leguminosae Basais da Amazonia e Caracterizacao dos Rizobios e Bacterias Associadas aos Nodulos.</title>
        <authorList>
            <person name="Jambeiro I.C.A."/>
            <person name="Lopes I.S."/>
            <person name="Aguiar E.R.G.R."/>
            <person name="Santos A.F.J."/>
            <person name="Dos Santos J.M.F."/>
            <person name="Gross E."/>
        </authorList>
    </citation>
    <scope>NUCLEOTIDE SEQUENCE [LARGE SCALE GENOMIC DNA]</scope>
    <source>
        <strain evidence="1 2">BRUESC1165</strain>
    </source>
</reference>
<accession>A0ABV6Y7B6</accession>